<keyword evidence="2" id="KW-0812">Transmembrane</keyword>
<evidence type="ECO:0000313" key="3">
    <source>
        <dbReference type="EMBL" id="OPA72909.1"/>
    </source>
</evidence>
<evidence type="ECO:0000256" key="1">
    <source>
        <dbReference type="SAM" id="MobiDB-lite"/>
    </source>
</evidence>
<keyword evidence="4" id="KW-1185">Reference proteome</keyword>
<evidence type="ECO:0000313" key="4">
    <source>
        <dbReference type="Proteomes" id="UP000190188"/>
    </source>
</evidence>
<reference evidence="3 4" key="1">
    <citation type="submission" date="2017-01" db="EMBL/GenBank/DDBJ databases">
        <title>Genome analysis of Paenibacillus selenitrireducens ES3-24.</title>
        <authorList>
            <person name="Xu D."/>
            <person name="Yao R."/>
            <person name="Zheng S."/>
        </authorList>
    </citation>
    <scope>NUCLEOTIDE SEQUENCE [LARGE SCALE GENOMIC DNA]</scope>
    <source>
        <strain evidence="3 4">ES3-24</strain>
    </source>
</reference>
<feature type="compositionally biased region" description="Low complexity" evidence="1">
    <location>
        <begin position="35"/>
        <end position="51"/>
    </location>
</feature>
<feature type="region of interest" description="Disordered" evidence="1">
    <location>
        <begin position="27"/>
        <end position="73"/>
    </location>
</feature>
<accession>A0A1T2WZ54</accession>
<organism evidence="3 4">
    <name type="scientific">Paenibacillus selenitireducens</name>
    <dbReference type="NCBI Taxonomy" id="1324314"/>
    <lineage>
        <taxon>Bacteria</taxon>
        <taxon>Bacillati</taxon>
        <taxon>Bacillota</taxon>
        <taxon>Bacilli</taxon>
        <taxon>Bacillales</taxon>
        <taxon>Paenibacillaceae</taxon>
        <taxon>Paenibacillus</taxon>
    </lineage>
</organism>
<keyword evidence="2" id="KW-0472">Membrane</keyword>
<evidence type="ECO:0000256" key="2">
    <source>
        <dbReference type="SAM" id="Phobius"/>
    </source>
</evidence>
<name>A0A1T2WZ54_9BACL</name>
<dbReference type="AlphaFoldDB" id="A0A1T2WZ54"/>
<feature type="transmembrane region" description="Helical" evidence="2">
    <location>
        <begin position="6"/>
        <end position="22"/>
    </location>
</feature>
<protein>
    <submittedName>
        <fullName evidence="3">Uncharacterized protein</fullName>
    </submittedName>
</protein>
<dbReference type="STRING" id="1324314.BVG16_31550"/>
<feature type="compositionally biased region" description="Polar residues" evidence="1">
    <location>
        <begin position="61"/>
        <end position="70"/>
    </location>
</feature>
<sequence length="133" mass="14653">MLIIGYGIVALVVIIILIIVNVRHANRSSRQGSSTTDTVPKTEPVTETVTETELHVDSPLTDESVTSVSQDIPVEREAVAPTAANDASFRQSLRQLKQTTVKTDNRQPINFGKMSDADYRKAMKTLRNASKKE</sequence>
<keyword evidence="2" id="KW-1133">Transmembrane helix</keyword>
<comment type="caution">
    <text evidence="3">The sequence shown here is derived from an EMBL/GenBank/DDBJ whole genome shotgun (WGS) entry which is preliminary data.</text>
</comment>
<dbReference type="RefSeq" id="WP_078503165.1">
    <property type="nucleotide sequence ID" value="NZ_MSZX01000026.1"/>
</dbReference>
<gene>
    <name evidence="3" type="ORF">BVG16_31550</name>
</gene>
<dbReference type="EMBL" id="MSZX01000026">
    <property type="protein sequence ID" value="OPA72909.1"/>
    <property type="molecule type" value="Genomic_DNA"/>
</dbReference>
<dbReference type="OrthoDB" id="2628455at2"/>
<dbReference type="Proteomes" id="UP000190188">
    <property type="component" value="Unassembled WGS sequence"/>
</dbReference>
<proteinExistence type="predicted"/>